<comment type="caution">
    <text evidence="2">The sequence shown here is derived from an EMBL/GenBank/DDBJ whole genome shotgun (WGS) entry which is preliminary data.</text>
</comment>
<keyword evidence="1" id="KW-0175">Coiled coil</keyword>
<dbReference type="Proteomes" id="UP001197827">
    <property type="component" value="Unassembled WGS sequence"/>
</dbReference>
<feature type="coiled-coil region" evidence="1">
    <location>
        <begin position="91"/>
        <end position="118"/>
    </location>
</feature>
<organism evidence="2 3">
    <name type="scientific">Faecalibacillus intestinalis</name>
    <dbReference type="NCBI Taxonomy" id="1982626"/>
    <lineage>
        <taxon>Bacteria</taxon>
        <taxon>Bacillati</taxon>
        <taxon>Bacillota</taxon>
        <taxon>Erysipelotrichia</taxon>
        <taxon>Erysipelotrichales</taxon>
        <taxon>Coprobacillaceae</taxon>
        <taxon>Faecalibacillus</taxon>
    </lineage>
</organism>
<name>A0AAW4VKJ0_9FIRM</name>
<dbReference type="EMBL" id="JAJDKQ010000041">
    <property type="protein sequence ID" value="MCB8563059.1"/>
    <property type="molecule type" value="Genomic_DNA"/>
</dbReference>
<evidence type="ECO:0000256" key="1">
    <source>
        <dbReference type="SAM" id="Coils"/>
    </source>
</evidence>
<dbReference type="AlphaFoldDB" id="A0AAW4VKJ0"/>
<sequence>MEHNYIEDLLFFKKNAVENIISTANWDIENYFEMKDEAAEDEDIDFEENGDCEEYGRDYRFDEDEVEDAINFLFYYEECLPDDTDKAINDYRKYDDQLADAQSKLRHIEKKINMLVKDFNLENYRIETSRKSISTYLYIPYTQRNMEMVMNETDDADYYDDMDDEELEDLKELCIRFSDHDTGSYWDEEWGDVSYDDSYAKIEIN</sequence>
<protein>
    <submittedName>
        <fullName evidence="2">Uncharacterized protein</fullName>
    </submittedName>
</protein>
<gene>
    <name evidence="2" type="ORF">LJD74_13790</name>
</gene>
<dbReference type="RefSeq" id="WP_117782156.1">
    <property type="nucleotide sequence ID" value="NZ_JAJDKQ010000041.1"/>
</dbReference>
<evidence type="ECO:0000313" key="3">
    <source>
        <dbReference type="Proteomes" id="UP001197827"/>
    </source>
</evidence>
<reference evidence="2" key="1">
    <citation type="submission" date="2021-10" db="EMBL/GenBank/DDBJ databases">
        <title>Collection of gut derived symbiotic bacterial strains cultured from healthy donors.</title>
        <authorList>
            <person name="Lin H."/>
            <person name="Littmann E."/>
            <person name="Kohout C."/>
            <person name="Pamer E.G."/>
        </authorList>
    </citation>
    <scope>NUCLEOTIDE SEQUENCE</scope>
    <source>
        <strain evidence="2">DFI.5.2</strain>
    </source>
</reference>
<proteinExistence type="predicted"/>
<accession>A0AAW4VKJ0</accession>
<evidence type="ECO:0000313" key="2">
    <source>
        <dbReference type="EMBL" id="MCB8563059.1"/>
    </source>
</evidence>